<proteinExistence type="predicted"/>
<evidence type="ECO:0000313" key="1">
    <source>
        <dbReference type="EMBL" id="CAD9820054.1"/>
    </source>
</evidence>
<organism evidence="1">
    <name type="scientific">Attheya septentrionalis</name>
    <dbReference type="NCBI Taxonomy" id="420275"/>
    <lineage>
        <taxon>Eukaryota</taxon>
        <taxon>Sar</taxon>
        <taxon>Stramenopiles</taxon>
        <taxon>Ochrophyta</taxon>
        <taxon>Bacillariophyta</taxon>
        <taxon>Coscinodiscophyceae</taxon>
        <taxon>Chaetocerotophycidae</taxon>
        <taxon>Chaetocerotales</taxon>
        <taxon>Attheyaceae</taxon>
        <taxon>Attheya</taxon>
    </lineage>
</organism>
<protein>
    <submittedName>
        <fullName evidence="1">Uncharacterized protein</fullName>
    </submittedName>
</protein>
<accession>A0A7S2UHB5</accession>
<dbReference type="AlphaFoldDB" id="A0A7S2UHB5"/>
<dbReference type="EMBL" id="HBHQ01017759">
    <property type="protein sequence ID" value="CAD9820054.1"/>
    <property type="molecule type" value="Transcribed_RNA"/>
</dbReference>
<gene>
    <name evidence="1" type="ORF">ASEP1449_LOCUS11887</name>
</gene>
<reference evidence="1" key="1">
    <citation type="submission" date="2021-01" db="EMBL/GenBank/DDBJ databases">
        <authorList>
            <person name="Corre E."/>
            <person name="Pelletier E."/>
            <person name="Niang G."/>
            <person name="Scheremetjew M."/>
            <person name="Finn R."/>
            <person name="Kale V."/>
            <person name="Holt S."/>
            <person name="Cochrane G."/>
            <person name="Meng A."/>
            <person name="Brown T."/>
            <person name="Cohen L."/>
        </authorList>
    </citation>
    <scope>NUCLEOTIDE SEQUENCE</scope>
    <source>
        <strain evidence="1">CCMP2084</strain>
    </source>
</reference>
<name>A0A7S2UHB5_9STRA</name>
<sequence>MTTYTVEGSVRRHRTIDMKRQIVKEYEASGFKNERQFLKFWNRDKTDDDEDYLCYQTLRRWVKRLGTCTSETKLMDRDETEPLVSRGICEEWTDVNGCNKVSYGTITKFEEKDEDEVKNIVFTVKYMDESRALMSTIPEFRKLKSELAWGGCVKFEREQKTSDTLEKLAEHRTCSHWITPIMRNEELDDRSLPQLTLVIRGFKLVFSVRDSTIPNAGKGVFVKGSNIFVSDGMKSSPFVLNKGELLDLGIYAPFRAEDKKEEHVFFMKNFIHSFICEEWTFNTDHSDTVFDITDDWTGEIHDLARQHVPAYINECSSSETPTIRAEHDPEGNVHYLLGIVDADAEKLTIPVDGTELELFINYGPLYENVRLRKLYSELPLDEKKQRLKKLEDEDNEYLGEIDDFSGETVADCVAFIEKLVSSETQSLSRTVKQRSLRILRLLVKKAKTLLDEDADQEGLKTVIVMAESLCIELAMDCVWNTVA</sequence>